<dbReference type="PANTHER" id="PTHR42879:SF2">
    <property type="entry name" value="3-OXOACYL-[ACYL-CARRIER-PROTEIN] REDUCTASE FABG"/>
    <property type="match status" value="1"/>
</dbReference>
<evidence type="ECO:0000256" key="2">
    <source>
        <dbReference type="ARBA" id="ARBA00006484"/>
    </source>
</evidence>
<evidence type="ECO:0000256" key="3">
    <source>
        <dbReference type="ARBA" id="ARBA00022512"/>
    </source>
</evidence>
<comment type="caution">
    <text evidence="7">The sequence shown here is derived from an EMBL/GenBank/DDBJ whole genome shotgun (WGS) entry which is preliminary data.</text>
</comment>
<evidence type="ECO:0000256" key="5">
    <source>
        <dbReference type="ARBA" id="ARBA00040781"/>
    </source>
</evidence>
<dbReference type="NCBIfam" id="NF005559">
    <property type="entry name" value="PRK07231.1"/>
    <property type="match status" value="1"/>
</dbReference>
<dbReference type="EMBL" id="QZFU01000036">
    <property type="protein sequence ID" value="RJO70750.1"/>
    <property type="molecule type" value="Genomic_DNA"/>
</dbReference>
<dbReference type="AlphaFoldDB" id="A0A3A4KBD5"/>
<reference evidence="7 8" key="1">
    <citation type="submission" date="2018-09" db="EMBL/GenBank/DDBJ databases">
        <title>YIM PH21274 draft genome.</title>
        <authorList>
            <person name="Miao C."/>
        </authorList>
    </citation>
    <scope>NUCLEOTIDE SEQUENCE [LARGE SCALE GENOMIC DNA]</scope>
    <source>
        <strain evidence="7 8">YIM PH 21724</strain>
    </source>
</reference>
<evidence type="ECO:0000256" key="6">
    <source>
        <dbReference type="ARBA" id="ARBA00047400"/>
    </source>
</evidence>
<proteinExistence type="inferred from homology"/>
<organism evidence="7 8">
    <name type="scientific">Nocardia panacis</name>
    <dbReference type="NCBI Taxonomy" id="2340916"/>
    <lineage>
        <taxon>Bacteria</taxon>
        <taxon>Bacillati</taxon>
        <taxon>Actinomycetota</taxon>
        <taxon>Actinomycetes</taxon>
        <taxon>Mycobacteriales</taxon>
        <taxon>Nocardiaceae</taxon>
        <taxon>Nocardia</taxon>
    </lineage>
</organism>
<dbReference type="InterPro" id="IPR002347">
    <property type="entry name" value="SDR_fam"/>
</dbReference>
<dbReference type="PROSITE" id="PS51318">
    <property type="entry name" value="TAT"/>
    <property type="match status" value="1"/>
</dbReference>
<dbReference type="PRINTS" id="PR00080">
    <property type="entry name" value="SDRFAMILY"/>
</dbReference>
<dbReference type="Pfam" id="PF13561">
    <property type="entry name" value="adh_short_C2"/>
    <property type="match status" value="1"/>
</dbReference>
<keyword evidence="4" id="KW-0560">Oxidoreductase</keyword>
<dbReference type="PRINTS" id="PR00081">
    <property type="entry name" value="GDHRDH"/>
</dbReference>
<dbReference type="InterPro" id="IPR020904">
    <property type="entry name" value="Sc_DH/Rdtase_CS"/>
</dbReference>
<dbReference type="InterPro" id="IPR036291">
    <property type="entry name" value="NAD(P)-bd_dom_sf"/>
</dbReference>
<evidence type="ECO:0000256" key="4">
    <source>
        <dbReference type="ARBA" id="ARBA00023002"/>
    </source>
</evidence>
<dbReference type="PROSITE" id="PS00061">
    <property type="entry name" value="ADH_SHORT"/>
    <property type="match status" value="1"/>
</dbReference>
<accession>A0A3A4KBD5</accession>
<sequence length="247" mass="25328">MTTIDLSGRTALVTGAAQGLGAAIAAALHAAGASVAMLDRDADANARTAAEIGTRTTPITADLADPDQLDAAYRTVVERLGGVDILVNNAAVAPMTGLWDIPAQEWDTVFAVNVRAAFLLTRTAAHGMRERGFGRIINIASLSAQQPRPTGMHYGASKAALIAMTRVFAKELAADGITANVIAPGMIETPMVHTIGARAMADLAAAIPVGRIADPAEIAHLVTFLAGDGAGFITGATHDINGGVLMR</sequence>
<dbReference type="FunFam" id="3.40.50.720:FF:000173">
    <property type="entry name" value="3-oxoacyl-[acyl-carrier protein] reductase"/>
    <property type="match status" value="1"/>
</dbReference>
<keyword evidence="3" id="KW-0964">Secreted</keyword>
<protein>
    <recommendedName>
        <fullName evidence="5">3-oxoacyl-[acyl-carrier-protein] reductase MabA</fullName>
    </recommendedName>
</protein>
<comment type="similarity">
    <text evidence="2">Belongs to the short-chain dehydrogenases/reductases (SDR) family.</text>
</comment>
<gene>
    <name evidence="7" type="ORF">D5S18_26465</name>
</gene>
<dbReference type="Proteomes" id="UP000266677">
    <property type="component" value="Unassembled WGS sequence"/>
</dbReference>
<evidence type="ECO:0000313" key="8">
    <source>
        <dbReference type="Proteomes" id="UP000266677"/>
    </source>
</evidence>
<dbReference type="Gene3D" id="3.40.50.720">
    <property type="entry name" value="NAD(P)-binding Rossmann-like Domain"/>
    <property type="match status" value="1"/>
</dbReference>
<keyword evidence="3" id="KW-0134">Cell wall</keyword>
<name>A0A3A4KBD5_9NOCA</name>
<comment type="catalytic activity">
    <reaction evidence="6">
        <text>a (3R)-hydroxyacyl-[ACP] + NADP(+) = a 3-oxoacyl-[ACP] + NADPH + H(+)</text>
        <dbReference type="Rhea" id="RHEA:17397"/>
        <dbReference type="Rhea" id="RHEA-COMP:9916"/>
        <dbReference type="Rhea" id="RHEA-COMP:9945"/>
        <dbReference type="ChEBI" id="CHEBI:15378"/>
        <dbReference type="ChEBI" id="CHEBI:57783"/>
        <dbReference type="ChEBI" id="CHEBI:58349"/>
        <dbReference type="ChEBI" id="CHEBI:78776"/>
        <dbReference type="ChEBI" id="CHEBI:78827"/>
        <dbReference type="EC" id="1.1.1.100"/>
    </reaction>
    <physiologicalReaction direction="right-to-left" evidence="6">
        <dbReference type="Rhea" id="RHEA:17399"/>
    </physiologicalReaction>
</comment>
<dbReference type="SUPFAM" id="SSF51735">
    <property type="entry name" value="NAD(P)-binding Rossmann-fold domains"/>
    <property type="match status" value="1"/>
</dbReference>
<dbReference type="CDD" id="cd05233">
    <property type="entry name" value="SDR_c"/>
    <property type="match status" value="1"/>
</dbReference>
<evidence type="ECO:0000313" key="7">
    <source>
        <dbReference type="EMBL" id="RJO70750.1"/>
    </source>
</evidence>
<dbReference type="GO" id="GO:0004316">
    <property type="term" value="F:3-oxoacyl-[acyl-carrier-protein] reductase (NADPH) activity"/>
    <property type="evidence" value="ECO:0007669"/>
    <property type="project" value="UniProtKB-EC"/>
</dbReference>
<dbReference type="PANTHER" id="PTHR42879">
    <property type="entry name" value="3-OXOACYL-(ACYL-CARRIER-PROTEIN) REDUCTASE"/>
    <property type="match status" value="1"/>
</dbReference>
<dbReference type="RefSeq" id="WP_120043807.1">
    <property type="nucleotide sequence ID" value="NZ_QZFU01000036.1"/>
</dbReference>
<evidence type="ECO:0000256" key="1">
    <source>
        <dbReference type="ARBA" id="ARBA00004191"/>
    </source>
</evidence>
<dbReference type="InterPro" id="IPR050259">
    <property type="entry name" value="SDR"/>
</dbReference>
<comment type="subcellular location">
    <subcellularLocation>
        <location evidence="1">Secreted</location>
        <location evidence="1">Cell wall</location>
    </subcellularLocation>
</comment>
<keyword evidence="8" id="KW-1185">Reference proteome</keyword>
<dbReference type="InterPro" id="IPR006311">
    <property type="entry name" value="TAT_signal"/>
</dbReference>
<dbReference type="GO" id="GO:0032787">
    <property type="term" value="P:monocarboxylic acid metabolic process"/>
    <property type="evidence" value="ECO:0007669"/>
    <property type="project" value="UniProtKB-ARBA"/>
</dbReference>
<dbReference type="OrthoDB" id="4350228at2"/>